<keyword evidence="3 9" id="KW-0808">Transferase</keyword>
<evidence type="ECO:0000256" key="9">
    <source>
        <dbReference type="RuleBase" id="RU364016"/>
    </source>
</evidence>
<dbReference type="AlphaFoldDB" id="A0ABD1ETE2"/>
<accession>A0ABD1ETE2</accession>
<keyword evidence="8 9" id="KW-0472">Membrane</keyword>
<evidence type="ECO:0000256" key="1">
    <source>
        <dbReference type="ARBA" id="ARBA00004447"/>
    </source>
</evidence>
<dbReference type="GO" id="GO:0032580">
    <property type="term" value="C:Golgi cisterna membrane"/>
    <property type="evidence" value="ECO:0007669"/>
    <property type="project" value="UniProtKB-SubCell"/>
</dbReference>
<dbReference type="Proteomes" id="UP001566132">
    <property type="component" value="Unassembled WGS sequence"/>
</dbReference>
<evidence type="ECO:0000256" key="4">
    <source>
        <dbReference type="ARBA" id="ARBA00022692"/>
    </source>
</evidence>
<protein>
    <recommendedName>
        <fullName evidence="9">Hexosyltransferase</fullName>
        <ecNumber evidence="9">2.4.1.-</ecNumber>
    </recommendedName>
</protein>
<comment type="caution">
    <text evidence="10">The sequence shown here is derived from an EMBL/GenBank/DDBJ whole genome shotgun (WGS) entry which is preliminary data.</text>
</comment>
<keyword evidence="5 9" id="KW-0735">Signal-anchor</keyword>
<dbReference type="GO" id="GO:0016740">
    <property type="term" value="F:transferase activity"/>
    <property type="evidence" value="ECO:0007669"/>
    <property type="project" value="UniProtKB-KW"/>
</dbReference>
<dbReference type="Gene3D" id="3.90.550.50">
    <property type="match status" value="1"/>
</dbReference>
<dbReference type="Pfam" id="PF05679">
    <property type="entry name" value="CHGN"/>
    <property type="match status" value="1"/>
</dbReference>
<evidence type="ECO:0000256" key="7">
    <source>
        <dbReference type="ARBA" id="ARBA00023034"/>
    </source>
</evidence>
<feature type="transmembrane region" description="Helical" evidence="9">
    <location>
        <begin position="12"/>
        <end position="33"/>
    </location>
</feature>
<dbReference type="InterPro" id="IPR008428">
    <property type="entry name" value="Chond_GalNAc"/>
</dbReference>
<evidence type="ECO:0000313" key="11">
    <source>
        <dbReference type="Proteomes" id="UP001566132"/>
    </source>
</evidence>
<proteinExistence type="inferred from homology"/>
<sequence>MILVTKKFLFENVYLFLGIIIGLYISSFITTTFDSCQSTENAFREDVRFAQEIINSSINRLAPRILPEKPADNKKPNFVRPRYYSTELGIREKLFVGIFTSEDKVNTQALQINSTIGHLVDKIKYFITAQYKFKSKFNLTGLVGFTDARHKYRPFQVIKYVADTYLNNYDYYFFTNDFTFVNAHRLRDIVNKISVSMDVYLGATVPDSSYCNLGAGIVLSNSVLKAARQNLEWCIMNTVSEDYSENIGHCIYHSTNLYCQNEIQEQTLPSFKLKHFNLSAHLKGLTKNQGFNQAVTIHPVVTIEDISRLNSYFLKQRLDISQKHIAQLSSRLTESWPPGQRTGAIPASRFDIPRQQYFNSTHIFFPDDFTVSRSHSEPERLDIENIMKHVIQQVMEDYKGSYEFRRIVNGYKKFDLSRGMDYTLDLAFKDLNNGREIIKRFEVCKPLGTAEFVPVPYVTENSRVFIVVPIEEADVDQAEVFLKQYNASIMEKKEKTLLLLVLLYQYNSDSKGSGDVFVKLKQFVRDSSLIHTNDDAKISWLSIRLPEGSSMTFEKNKILNFAVIDLALKKIGLGSLTLFVDVYAIFTIDFLNRVRMNTIEDFQIYSPIPFRQYNPKISQIIQFDVNKMSGHFDRELYNYISFYGRDYVTARKNIQNIVPLIRVDNDIARLQALKDHNGNIFEMFVQHGTESFHCMRATEMNLKVTYHEDVMRNSAESNKFYGNEAQLAKFLLNHQESIPELM</sequence>
<keyword evidence="11" id="KW-1185">Reference proteome</keyword>
<evidence type="ECO:0000256" key="8">
    <source>
        <dbReference type="ARBA" id="ARBA00023136"/>
    </source>
</evidence>
<dbReference type="InterPro" id="IPR051227">
    <property type="entry name" value="CS_glycosyltransferase"/>
</dbReference>
<evidence type="ECO:0000256" key="5">
    <source>
        <dbReference type="ARBA" id="ARBA00022968"/>
    </source>
</evidence>
<dbReference type="PANTHER" id="PTHR12369">
    <property type="entry name" value="CHONDROITIN SYNTHASE"/>
    <property type="match status" value="1"/>
</dbReference>
<reference evidence="10 11" key="1">
    <citation type="submission" date="2024-05" db="EMBL/GenBank/DDBJ databases">
        <title>Genetic variation in Jamaican populations of the coffee berry borer (Hypothenemus hampei).</title>
        <authorList>
            <person name="Errbii M."/>
            <person name="Myrie A."/>
        </authorList>
    </citation>
    <scope>NUCLEOTIDE SEQUENCE [LARGE SCALE GENOMIC DNA]</scope>
    <source>
        <strain evidence="10">JA-Hopewell-2020-01-JO</strain>
        <tissue evidence="10">Whole body</tissue>
    </source>
</reference>
<dbReference type="EC" id="2.4.1.-" evidence="9"/>
<keyword evidence="4 9" id="KW-0812">Transmembrane</keyword>
<keyword evidence="6 9" id="KW-1133">Transmembrane helix</keyword>
<dbReference type="PANTHER" id="PTHR12369:SF13">
    <property type="entry name" value="HEXOSYLTRANSFERASE"/>
    <property type="match status" value="1"/>
</dbReference>
<keyword evidence="7 9" id="KW-0333">Golgi apparatus</keyword>
<evidence type="ECO:0000256" key="2">
    <source>
        <dbReference type="ARBA" id="ARBA00009239"/>
    </source>
</evidence>
<dbReference type="EMBL" id="JBDJPC010000005">
    <property type="protein sequence ID" value="KAL1502065.1"/>
    <property type="molecule type" value="Genomic_DNA"/>
</dbReference>
<comment type="similarity">
    <text evidence="2 9">Belongs to the chondroitin N-acetylgalactosaminyltransferase family.</text>
</comment>
<evidence type="ECO:0000256" key="6">
    <source>
        <dbReference type="ARBA" id="ARBA00022989"/>
    </source>
</evidence>
<gene>
    <name evidence="10" type="ORF">ABEB36_007266</name>
</gene>
<comment type="subcellular location">
    <subcellularLocation>
        <location evidence="1 9">Golgi apparatus</location>
        <location evidence="1 9">Golgi stack membrane</location>
        <topology evidence="1 9">Single-pass type II membrane protein</topology>
    </subcellularLocation>
</comment>
<evidence type="ECO:0000313" key="10">
    <source>
        <dbReference type="EMBL" id="KAL1502065.1"/>
    </source>
</evidence>
<organism evidence="10 11">
    <name type="scientific">Hypothenemus hampei</name>
    <name type="common">Coffee berry borer</name>
    <dbReference type="NCBI Taxonomy" id="57062"/>
    <lineage>
        <taxon>Eukaryota</taxon>
        <taxon>Metazoa</taxon>
        <taxon>Ecdysozoa</taxon>
        <taxon>Arthropoda</taxon>
        <taxon>Hexapoda</taxon>
        <taxon>Insecta</taxon>
        <taxon>Pterygota</taxon>
        <taxon>Neoptera</taxon>
        <taxon>Endopterygota</taxon>
        <taxon>Coleoptera</taxon>
        <taxon>Polyphaga</taxon>
        <taxon>Cucujiformia</taxon>
        <taxon>Curculionidae</taxon>
        <taxon>Scolytinae</taxon>
        <taxon>Hypothenemus</taxon>
    </lineage>
</organism>
<evidence type="ECO:0000256" key="3">
    <source>
        <dbReference type="ARBA" id="ARBA00022679"/>
    </source>
</evidence>
<name>A0ABD1ETE2_HYPHA</name>